<protein>
    <submittedName>
        <fullName evidence="1">Uncharacterized protein</fullName>
    </submittedName>
</protein>
<evidence type="ECO:0000313" key="2">
    <source>
        <dbReference type="Proteomes" id="UP000008177"/>
    </source>
</evidence>
<dbReference type="HOGENOM" id="CLU_2922354_0_0_1"/>
<sequence length="61" mass="6922">MLLVGTIIVAAVPRITDNFHSLNGIEWYGHGFSPAARANQRFFIRWPVDRLCHLEMILGSL</sequence>
<proteinExistence type="predicted"/>
<dbReference type="AlphaFoldDB" id="G2XZ53"/>
<name>G2XZ53_BOTF4</name>
<accession>G2XZ53</accession>
<reference evidence="2" key="1">
    <citation type="journal article" date="2011" name="PLoS Genet.">
        <title>Genomic analysis of the necrotrophic fungal pathogens Sclerotinia sclerotiorum and Botrytis cinerea.</title>
        <authorList>
            <person name="Amselem J."/>
            <person name="Cuomo C.A."/>
            <person name="van Kan J.A."/>
            <person name="Viaud M."/>
            <person name="Benito E.P."/>
            <person name="Couloux A."/>
            <person name="Coutinho P.M."/>
            <person name="de Vries R.P."/>
            <person name="Dyer P.S."/>
            <person name="Fillinger S."/>
            <person name="Fournier E."/>
            <person name="Gout L."/>
            <person name="Hahn M."/>
            <person name="Kohn L."/>
            <person name="Lapalu N."/>
            <person name="Plummer K.M."/>
            <person name="Pradier J.M."/>
            <person name="Quevillon E."/>
            <person name="Sharon A."/>
            <person name="Simon A."/>
            <person name="ten Have A."/>
            <person name="Tudzynski B."/>
            <person name="Tudzynski P."/>
            <person name="Wincker P."/>
            <person name="Andrew M."/>
            <person name="Anthouard V."/>
            <person name="Beever R.E."/>
            <person name="Beffa R."/>
            <person name="Benoit I."/>
            <person name="Bouzid O."/>
            <person name="Brault B."/>
            <person name="Chen Z."/>
            <person name="Choquer M."/>
            <person name="Collemare J."/>
            <person name="Cotton P."/>
            <person name="Danchin E.G."/>
            <person name="Da Silva C."/>
            <person name="Gautier A."/>
            <person name="Giraud C."/>
            <person name="Giraud T."/>
            <person name="Gonzalez C."/>
            <person name="Grossetete S."/>
            <person name="Guldener U."/>
            <person name="Henrissat B."/>
            <person name="Howlett B.J."/>
            <person name="Kodira C."/>
            <person name="Kretschmer M."/>
            <person name="Lappartient A."/>
            <person name="Leroch M."/>
            <person name="Levis C."/>
            <person name="Mauceli E."/>
            <person name="Neuveglise C."/>
            <person name="Oeser B."/>
            <person name="Pearson M."/>
            <person name="Poulain J."/>
            <person name="Poussereau N."/>
            <person name="Quesneville H."/>
            <person name="Rascle C."/>
            <person name="Schumacher J."/>
            <person name="Segurens B."/>
            <person name="Sexton A."/>
            <person name="Silva E."/>
            <person name="Sirven C."/>
            <person name="Soanes D.M."/>
            <person name="Talbot N.J."/>
            <person name="Templeton M."/>
            <person name="Yandava C."/>
            <person name="Yarden O."/>
            <person name="Zeng Q."/>
            <person name="Rollins J.A."/>
            <person name="Lebrun M.H."/>
            <person name="Dickman M."/>
        </authorList>
    </citation>
    <scope>NUCLEOTIDE SEQUENCE [LARGE SCALE GENOMIC DNA]</scope>
    <source>
        <strain evidence="2">T4</strain>
    </source>
</reference>
<dbReference type="InParanoid" id="G2XZ53"/>
<organism evidence="1 2">
    <name type="scientific">Botryotinia fuckeliana (strain T4)</name>
    <name type="common">Noble rot fungus</name>
    <name type="synonym">Botrytis cinerea</name>
    <dbReference type="NCBI Taxonomy" id="999810"/>
    <lineage>
        <taxon>Eukaryota</taxon>
        <taxon>Fungi</taxon>
        <taxon>Dikarya</taxon>
        <taxon>Ascomycota</taxon>
        <taxon>Pezizomycotina</taxon>
        <taxon>Leotiomycetes</taxon>
        <taxon>Helotiales</taxon>
        <taxon>Sclerotiniaceae</taxon>
        <taxon>Botrytis</taxon>
    </lineage>
</organism>
<evidence type="ECO:0000313" key="1">
    <source>
        <dbReference type="EMBL" id="CCD45740.1"/>
    </source>
</evidence>
<gene>
    <name evidence="1" type="ORF">BofuT4_uP047580.1</name>
</gene>
<dbReference type="EMBL" id="FQ790278">
    <property type="protein sequence ID" value="CCD45740.1"/>
    <property type="molecule type" value="Genomic_DNA"/>
</dbReference>
<dbReference type="Proteomes" id="UP000008177">
    <property type="component" value="Unplaced contigs"/>
</dbReference>